<comment type="subcellular location">
    <subcellularLocation>
        <location evidence="1">Secreted</location>
    </subcellularLocation>
</comment>
<protein>
    <submittedName>
        <fullName evidence="6">Heme:hemopexin utilization protein A</fullName>
    </submittedName>
</protein>
<evidence type="ECO:0000256" key="1">
    <source>
        <dbReference type="ARBA" id="ARBA00004613"/>
    </source>
</evidence>
<evidence type="ECO:0000313" key="7">
    <source>
        <dbReference type="Proteomes" id="UP000076848"/>
    </source>
</evidence>
<dbReference type="PANTHER" id="PTHR12338">
    <property type="entry name" value="AUTOTRANSPORTER"/>
    <property type="match status" value="1"/>
</dbReference>
<name>A0A157S6B0_9BORD</name>
<dbReference type="SUPFAM" id="SSF51126">
    <property type="entry name" value="Pectin lyase-like"/>
    <property type="match status" value="1"/>
</dbReference>
<gene>
    <name evidence="6" type="primary">hxuA_6</name>
    <name evidence="6" type="ORF">SAMEA3906486_00563</name>
</gene>
<evidence type="ECO:0000256" key="2">
    <source>
        <dbReference type="ARBA" id="ARBA00022525"/>
    </source>
</evidence>
<keyword evidence="2" id="KW-0964">Secreted</keyword>
<accession>A0A157S6B0</accession>
<dbReference type="Pfam" id="PF05860">
    <property type="entry name" value="TPS"/>
    <property type="match status" value="1"/>
</dbReference>
<keyword evidence="7" id="KW-1185">Reference proteome</keyword>
<feature type="chain" id="PRO_5007615981" evidence="4">
    <location>
        <begin position="44"/>
        <end position="3822"/>
    </location>
</feature>
<evidence type="ECO:0000256" key="3">
    <source>
        <dbReference type="ARBA" id="ARBA00022729"/>
    </source>
</evidence>
<feature type="signal peptide" evidence="4">
    <location>
        <begin position="1"/>
        <end position="43"/>
    </location>
</feature>
<dbReference type="InterPro" id="IPR011050">
    <property type="entry name" value="Pectin_lyase_fold/virulence"/>
</dbReference>
<dbReference type="Proteomes" id="UP000076848">
    <property type="component" value="Unassembled WGS sequence"/>
</dbReference>
<feature type="domain" description="Filamentous haemagglutinin FhaB/tRNA nuclease CdiA-like TPS" evidence="5">
    <location>
        <begin position="140"/>
        <end position="251"/>
    </location>
</feature>
<keyword evidence="3 4" id="KW-0732">Signal</keyword>
<dbReference type="InterPro" id="IPR021026">
    <property type="entry name" value="Filamn_hemagglutn_DUF3739"/>
</dbReference>
<dbReference type="Gene3D" id="2.160.20.10">
    <property type="entry name" value="Single-stranded right-handed beta-helix, Pectin lyase-like"/>
    <property type="match status" value="2"/>
</dbReference>
<dbReference type="EMBL" id="FKIF01000001">
    <property type="protein sequence ID" value="SAI65811.1"/>
    <property type="molecule type" value="Genomic_DNA"/>
</dbReference>
<dbReference type="InterPro" id="IPR050909">
    <property type="entry name" value="Bact_Autotransporter_VF"/>
</dbReference>
<dbReference type="GO" id="GO:0005576">
    <property type="term" value="C:extracellular region"/>
    <property type="evidence" value="ECO:0007669"/>
    <property type="project" value="UniProtKB-SubCell"/>
</dbReference>
<dbReference type="OrthoDB" id="8672993at2"/>
<dbReference type="STRING" id="288768.SAMEA3906486_00563"/>
<organism evidence="6 7">
    <name type="scientific">Bordetella ansorpii</name>
    <dbReference type="NCBI Taxonomy" id="288768"/>
    <lineage>
        <taxon>Bacteria</taxon>
        <taxon>Pseudomonadati</taxon>
        <taxon>Pseudomonadota</taxon>
        <taxon>Betaproteobacteria</taxon>
        <taxon>Burkholderiales</taxon>
        <taxon>Alcaligenaceae</taxon>
        <taxon>Bordetella</taxon>
    </lineage>
</organism>
<dbReference type="InterPro" id="IPR008638">
    <property type="entry name" value="FhaB/CdiA-like_TPS"/>
</dbReference>
<evidence type="ECO:0000259" key="5">
    <source>
        <dbReference type="SMART" id="SM00912"/>
    </source>
</evidence>
<evidence type="ECO:0000313" key="6">
    <source>
        <dbReference type="EMBL" id="SAI65811.1"/>
    </source>
</evidence>
<dbReference type="NCBIfam" id="TIGR01901">
    <property type="entry name" value="adhes_NPXG"/>
    <property type="match status" value="1"/>
</dbReference>
<dbReference type="InterPro" id="IPR012334">
    <property type="entry name" value="Pectin_lyas_fold"/>
</dbReference>
<proteinExistence type="predicted"/>
<dbReference type="RefSeq" id="WP_066123213.1">
    <property type="nucleotide sequence ID" value="NZ_FKIF01000001.1"/>
</dbReference>
<dbReference type="Pfam" id="PF12545">
    <property type="entry name" value="DUF3739"/>
    <property type="match status" value="1"/>
</dbReference>
<evidence type="ECO:0000256" key="4">
    <source>
        <dbReference type="SAM" id="SignalP"/>
    </source>
</evidence>
<dbReference type="PANTHER" id="PTHR12338:SF8">
    <property type="entry name" value="HEME_HEMOPEXIN-BINDING PROTEIN"/>
    <property type="match status" value="1"/>
</dbReference>
<dbReference type="SMART" id="SM00912">
    <property type="entry name" value="Haemagg_act"/>
    <property type="match status" value="1"/>
</dbReference>
<reference evidence="6 7" key="1">
    <citation type="submission" date="2016-04" db="EMBL/GenBank/DDBJ databases">
        <authorList>
            <consortium name="Pathogen Informatics"/>
        </authorList>
    </citation>
    <scope>NUCLEOTIDE SEQUENCE [LARGE SCALE GENOMIC DNA]</scope>
    <source>
        <strain evidence="6 7">H050680373</strain>
    </source>
</reference>
<sequence>MKTSSARFVRSLDAGGPRLTPLAQALAAMLMAGSLAMPGAAQASAWFAASGAAKNAAAAQGAAGRAQAAGAGRGAGSPEAQQMAARQKLARSIDNLNRTAGAIAAAQAAQAAARAADSASPVPDGLAEGGLKLAPDALRDPALWQNAGLPMQRRANGATTVEINQTADKAILNWETFNVGRNTTVQFLQDASWAVLNRVNDPQARPSQIQGQVKADGTVLIVNRNGIVFGAGSQVDARNLVAAAGTLSDDQFRDFGIHGADPNTPTFTDAYGKIVVQAGARIATREPASVTQGGGYVLLLGTEVSNAGTIVTRKGQAVLAAGDDFYIRKGVGTDANTYSTTRGNEVAVRRDPDGQDAVNPSGRVINTGLIQAREGDVTLTGHEVWQQGVAVASTTVNTRGTIHLLNARSDADGRIVLGADAVTAVVVEDDGQIALDGQRAALIAQSAEQDRLRMLSVSGAFDNYSRLSDRRDQSRIEIVSGGSVGFEGGSLTLATGGQIVADAAGRAVMADRAQLDVAGAVGVRLAMEANNVQVNVQGNELRDAPLNRDSGRLANSNVWLDRRRLDLLPAGTGGYGSDRWYTGGGLLEVSGYLDNQGHTVGEWTAQGGTVTLSGSEVVTRAGAVVNLAGGTLDVQTGYVRMSWLRGADGRLYTVDDAPASTLLKGLYKGYEDVHARWGQTLYYYNPLIAPTRRLEPGYTAGRDAGTLIVSAPQAVLDGDVDASVYNGPRQHQGRPADLQDGYLLTQNQVARPAGLVVGQVGGAGFLPPYDSRIVVGSPQDAVPSADTLWLDAERLSRMGLGRLELASAAGIAITHDLTLADGGALRLVAPEIDVAARVAARGGSVGASNVFDADGRWGNATPLVGVDGGSRITLHEGAALDLRGLFVNTALDAGDAARLGWIDGGDVSLIATGDVRLAAGSRIDVSSGAAVLAKGRSEGARGGDVTIEADHYAGVPTSRPGRLVLDGELLGYGVRDAGTLRVGGGPVLVSDEAPPAQAGQLLLRSAFFQQGFSNYEIVGGASFAPVTIAPGTQLDVRRPVYRLTDAADRLKTGTDAGALDAWTPPTYQLHADSATVVPRLGASLSLADVGAVSIGAGARVAVDPGQSIAISGNGQITIDGRLDAWGGTIAINEGLGLRAGQPADPVPSIWIGEGAVLDVAARAVNGLDGQGGRPFAYVPDGGSIRIGTEPFEPDGALPENITRSLVVIRPGALLDASGASATVDPDAGAARPSAFSGRRTLAGNGGSITLASSSGLVLDGDMRAPGGGAGAADGRLGLILETSVYGDAAAEALKVPRVLTVSQARQPSALPADLAPGQAHPGLDYGNARLGADQVQAGGFGDLSLWSADVIRFEGDTTLRLNQSLTLRRGIIAVAEQTPGAQVVLSAPVVRLDGAVPRESSGPAGLHPGLRNMKNGTWRPAVTANAGTLTVEADLIDLGNWLSFGVSDTYDVAFVPGNGYNVISRPFEAPGFADIHLSSRGDIRLRDGVVSTAGNLTLTASQVYPVTGAAATIQAGAFLDGSGTLKSRPDSVLAVRGNGKAAAVPMSIFGTLALIGGVIDQGGILRAPLGAIHLGAGARLGSYESRNGSRVLLRAGSETSVSAAGITIPYGGTVDGLKYYYDGQERALSSLVAQDAMGRVAVVAERFEAEPGAVLDLSGGGELAGAGFIPGRGGSVDILHAPLSAANPSFGFSGSGNTVYAIVPGYAADYAPLMREKGAGDPAVGQRISLPQGIPGLAPGAYTLLPSNFALLPGAYRVEIGAGLRHDPGVTALGDGSYVVGGYLGIANTAVRAGLPSQVVVTPAQAVRAHSQYNDTSYSRFALDQAARFSTTRSRLPMDGKQLILMFEQAGQGLDFKGVARFAPQAEGYAGSLLVQGSATIEIKSAAAAATAGMVSLDAADLSRFAPGILSVGGTYRAGAGGYVFLSSDLQTKPAIVVRSGAVLEAGQIVLASDDISVEAGAVLDTTRNTSAVPDSTLGYLFANGTTPQNAKFGSALVVANGWLNFLPAVLPSNAATSRLEVADDAVLRTRGTIGFVAGDQLTLGQAQLNARYLALSLPAVNLGTEESLAAAQAAGVLGTGWNLTQKTLDRLLNPATTNLSALERLSFSARDGIHFYGNVSLDARNRAGGSAQTKVVLDTPAIYGWGDADTSATLAADTLLWNGIATGSGLPTDPYASLQPPAVRPGGSGTGSGRLDLVAREIEFGYDTLARSQNAAELQRLALGFSDVAFIASEKVTANNRGQVSVFRGGTDAASYAGGNLTIDTPLLTTESGAMIDLRAGGAIRVGGGAAAASATQTGLGGEIRLQGGTILLDTRIALPSGRLVAAAQGDVLLGEHAQIDLAGRALPFFDVMRQSRGGSLEVESQAGRIVQAAGSLIDVSARDSDAGAIKVLAMQGSSLFAGTLRGAAEGSGAAGSFALSADTIADFAGLNTTLNTGGFFGERRFATRHGDLVVGNEVQAQSVTISADGGSLTVTGRIDASGAKPGRIRLSARDGLTLAAGATLDARGTMLQVDSRGAPIDASNRPVVELTARLGTVTVAEGARIDLSSADGIARGTLEINAPRLGGGDIAIDAAARIDLPGASSIAVNGFRTYTPADGIISQDYLDAIHGDSAAFMSEAYANGDLYARLAGLAAQGAGFHLRPGVEIASAGDLATQGDLDLSGHRYGPAADSGERGAGEPGVLVMRAGGDIRINGSINDGFAPPPASQDDYGWEDGRTGQVWALSQMLAPGSRSWSMRIVSGADLSASDTRAVRSVQSLGASGDLLLEDRHRGGDWLMEAMSVVRTGTGYLDLIAGRDYRVASRYGVYTAGSALPGLQAHGEIWLSDGGGDVRVEAGRDMTGYVYMSDVDANQKRVNEWLRWQDGAWGINFGAYIMDTWGLSQLAGFDGIGALGGGNVTVVAGGDAGVTAPQTFDFNLDVGLTEMRSGGLVVAVGGGGYVDGGGVLRQTGGGDIVMRVGGRLNSAPMLVPNQPGGSMLVNVRGDVSVDASSIGLVNKLNYGQPSYPDPRLIDPTRPYDFQPDSGLMLVLGDSRAKIDTRGDLVLLHVTDPGETDRASEAGFMPSISASAFSLWSDRTAVDLFSAGGSVAPVTSNVVNGSFNDYYYYRPAAQYRPYPSALSAVAGGGDVLVFGQAELQPLPGARLDLLARDSIYYGFRSSGDSFYGSNYMTIWGEGQAGHAAQPMRFYAVNGDITNLRTGYVRQPSYDVPDTAYVGGGPVWMRAGRDIIGSGGLDDPATTVNEAGMGGLIVHGDAADVSIIQAGRDIIYANLRVAGPGSLEVTAGRDVYQADQASLLSIGPADPADTRPGASIAVQAGAGVAGADWAALIARYLDPANQADLAPGRSLAGQPDKVVHVYTDELIAWLAAHHPDTGSTLRFADDGSPAVFDIQAYTGLSPAAYAASTPEQRLAAVRALQAGPRQALAEQARAVFARLPQEQQRIFLRSVYYAELREGGREYNDPGSARFGSYLRGRQMIATLFPVYDTGGDLTEQVRSSLDPTGADGAGQAYARKYATLARGGDFTMYSSATGVPGSASYTTRDGALRTQFGGAIDVLVPAGQIVVGAQGVAPGAGAGIVTQGAGDISLYSSGSILLGLSRIMTTFGGSILAWSAQGDINAGRGAKTTVVYTPPRRVYDQWGNVALSPQVPASGAGIATLNPIPEVPPGDVDLIAPLGTIDAGEAGIRVSGNINIAALQVVNAANIQVQGESKGMPVVAAVNTGALASASAAASSAATAAQEAVTRSRTESQKALPSIISVQILGFGDASAPVPNTGPGAGAAGDAGRYNPRNAVRVLGLGELPQQARQQLTPAERDNLGL</sequence>